<dbReference type="Pfam" id="PF00512">
    <property type="entry name" value="HisKA"/>
    <property type="match status" value="1"/>
</dbReference>
<dbReference type="Pfam" id="PF13426">
    <property type="entry name" value="PAS_9"/>
    <property type="match status" value="1"/>
</dbReference>
<dbReference type="SMART" id="SM00388">
    <property type="entry name" value="HisKA"/>
    <property type="match status" value="1"/>
</dbReference>
<proteinExistence type="predicted"/>
<organism evidence="7 8">
    <name type="scientific">Spirosoma pollinicola</name>
    <dbReference type="NCBI Taxonomy" id="2057025"/>
    <lineage>
        <taxon>Bacteria</taxon>
        <taxon>Pseudomonadati</taxon>
        <taxon>Bacteroidota</taxon>
        <taxon>Cytophagia</taxon>
        <taxon>Cytophagales</taxon>
        <taxon>Cytophagaceae</taxon>
        <taxon>Spirosoma</taxon>
    </lineage>
</organism>
<keyword evidence="8" id="KW-1185">Reference proteome</keyword>
<name>A0A2K8Z467_9BACT</name>
<keyword evidence="3" id="KW-0597">Phosphoprotein</keyword>
<dbReference type="InterPro" id="IPR003594">
    <property type="entry name" value="HATPase_dom"/>
</dbReference>
<dbReference type="InterPro" id="IPR036097">
    <property type="entry name" value="HisK_dim/P_sf"/>
</dbReference>
<dbReference type="EC" id="2.7.13.3" evidence="2"/>
<evidence type="ECO:0000313" key="7">
    <source>
        <dbReference type="EMBL" id="AUD04662.1"/>
    </source>
</evidence>
<accession>A0A2K8Z467</accession>
<feature type="domain" description="PAS" evidence="5">
    <location>
        <begin position="18"/>
        <end position="88"/>
    </location>
</feature>
<evidence type="ECO:0000256" key="2">
    <source>
        <dbReference type="ARBA" id="ARBA00012438"/>
    </source>
</evidence>
<evidence type="ECO:0000256" key="1">
    <source>
        <dbReference type="ARBA" id="ARBA00000085"/>
    </source>
</evidence>
<dbReference type="EMBL" id="CP025096">
    <property type="protein sequence ID" value="AUD04662.1"/>
    <property type="molecule type" value="Genomic_DNA"/>
</dbReference>
<dbReference type="CDD" id="cd00075">
    <property type="entry name" value="HATPase"/>
    <property type="match status" value="1"/>
</dbReference>
<evidence type="ECO:0000259" key="5">
    <source>
        <dbReference type="PROSITE" id="PS50112"/>
    </source>
</evidence>
<dbReference type="CDD" id="cd00082">
    <property type="entry name" value="HisKA"/>
    <property type="match status" value="1"/>
</dbReference>
<dbReference type="GO" id="GO:0000155">
    <property type="term" value="F:phosphorelay sensor kinase activity"/>
    <property type="evidence" value="ECO:0007669"/>
    <property type="project" value="InterPro"/>
</dbReference>
<dbReference type="NCBIfam" id="TIGR00229">
    <property type="entry name" value="sensory_box"/>
    <property type="match status" value="1"/>
</dbReference>
<dbReference type="KEGG" id="spir:CWM47_24115"/>
<dbReference type="InterPro" id="IPR035965">
    <property type="entry name" value="PAS-like_dom_sf"/>
</dbReference>
<dbReference type="SMART" id="SM00091">
    <property type="entry name" value="PAS"/>
    <property type="match status" value="1"/>
</dbReference>
<dbReference type="Gene3D" id="3.30.450.20">
    <property type="entry name" value="PAS domain"/>
    <property type="match status" value="1"/>
</dbReference>
<dbReference type="InterPro" id="IPR000700">
    <property type="entry name" value="PAS-assoc_C"/>
</dbReference>
<dbReference type="PROSITE" id="PS50109">
    <property type="entry name" value="HIS_KIN"/>
    <property type="match status" value="1"/>
</dbReference>
<dbReference type="OrthoDB" id="9811889at2"/>
<dbReference type="AlphaFoldDB" id="A0A2K8Z467"/>
<dbReference type="InterPro" id="IPR001610">
    <property type="entry name" value="PAC"/>
</dbReference>
<dbReference type="RefSeq" id="WP_100990727.1">
    <property type="nucleotide sequence ID" value="NZ_CP025096.1"/>
</dbReference>
<dbReference type="Gene3D" id="1.10.287.130">
    <property type="match status" value="1"/>
</dbReference>
<feature type="domain" description="PAC" evidence="6">
    <location>
        <begin position="91"/>
        <end position="143"/>
    </location>
</feature>
<dbReference type="Gene3D" id="3.30.565.10">
    <property type="entry name" value="Histidine kinase-like ATPase, C-terminal domain"/>
    <property type="match status" value="1"/>
</dbReference>
<evidence type="ECO:0000313" key="8">
    <source>
        <dbReference type="Proteomes" id="UP000232883"/>
    </source>
</evidence>
<dbReference type="CDD" id="cd00130">
    <property type="entry name" value="PAS"/>
    <property type="match status" value="1"/>
</dbReference>
<dbReference type="PANTHER" id="PTHR43547:SF2">
    <property type="entry name" value="HYBRID SIGNAL TRANSDUCTION HISTIDINE KINASE C"/>
    <property type="match status" value="1"/>
</dbReference>
<reference evidence="7 8" key="1">
    <citation type="submission" date="2017-11" db="EMBL/GenBank/DDBJ databases">
        <title>Taxonomic description and genome sequences of Spirosoma HA7 sp. nov., isolated from pollen microhabitat of Corylus avellana.</title>
        <authorList>
            <person name="Ambika Manirajan B."/>
            <person name="Suarez C."/>
            <person name="Ratering S."/>
            <person name="Geissler-Plaum R."/>
            <person name="Cardinale M."/>
            <person name="Sylvia S."/>
        </authorList>
    </citation>
    <scope>NUCLEOTIDE SEQUENCE [LARGE SCALE GENOMIC DNA]</scope>
    <source>
        <strain evidence="7 8">HA7</strain>
    </source>
</reference>
<comment type="catalytic activity">
    <reaction evidence="1">
        <text>ATP + protein L-histidine = ADP + protein N-phospho-L-histidine.</text>
        <dbReference type="EC" id="2.7.13.3"/>
    </reaction>
</comment>
<dbReference type="InterPro" id="IPR003661">
    <property type="entry name" value="HisK_dim/P_dom"/>
</dbReference>
<dbReference type="InterPro" id="IPR005467">
    <property type="entry name" value="His_kinase_dom"/>
</dbReference>
<dbReference type="SUPFAM" id="SSF55874">
    <property type="entry name" value="ATPase domain of HSP90 chaperone/DNA topoisomerase II/histidine kinase"/>
    <property type="match status" value="1"/>
</dbReference>
<dbReference type="SMART" id="SM00387">
    <property type="entry name" value="HATPase_c"/>
    <property type="match status" value="1"/>
</dbReference>
<evidence type="ECO:0000259" key="4">
    <source>
        <dbReference type="PROSITE" id="PS50109"/>
    </source>
</evidence>
<dbReference type="InterPro" id="IPR036890">
    <property type="entry name" value="HATPase_C_sf"/>
</dbReference>
<dbReference type="PROSITE" id="PS50112">
    <property type="entry name" value="PAS"/>
    <property type="match status" value="1"/>
</dbReference>
<protein>
    <recommendedName>
        <fullName evidence="2">histidine kinase</fullName>
        <ecNumber evidence="2">2.7.13.3</ecNumber>
    </recommendedName>
</protein>
<feature type="domain" description="Histidine kinase" evidence="4">
    <location>
        <begin position="168"/>
        <end position="386"/>
    </location>
</feature>
<dbReference type="SMART" id="SM00086">
    <property type="entry name" value="PAC"/>
    <property type="match status" value="1"/>
</dbReference>
<gene>
    <name evidence="7" type="ORF">CWM47_24115</name>
</gene>
<dbReference type="PRINTS" id="PR00344">
    <property type="entry name" value="BCTRLSENSOR"/>
</dbReference>
<dbReference type="PANTHER" id="PTHR43547">
    <property type="entry name" value="TWO-COMPONENT HISTIDINE KINASE"/>
    <property type="match status" value="1"/>
</dbReference>
<dbReference type="InterPro" id="IPR004358">
    <property type="entry name" value="Sig_transdc_His_kin-like_C"/>
</dbReference>
<dbReference type="Proteomes" id="UP000232883">
    <property type="component" value="Chromosome"/>
</dbReference>
<dbReference type="SUPFAM" id="SSF47384">
    <property type="entry name" value="Homodimeric domain of signal transducing histidine kinase"/>
    <property type="match status" value="1"/>
</dbReference>
<sequence length="393" mass="44393">MPLPQPITSAADLYQHLDPAVLEDIYQHAPVGYHSLDAKGRIMLINDTELSWLGYAREEVIGKLFLHFFPPSQHQLCRERFATFQQTGKLSDARFTFVRKDGSCFPILLNVTAIYADDGQLLLTRSVVLDLSVQYKLETVLFEKKEELKLLNEQLISLNQTKSRFVEVVAHDLQNPITNLRMLAAKLRKAPEPLTPRQYEWVNEIDETAHRMGRLIQQTLDVNRIEQNQNAPHCKLMDVQPLLASLLKQFTYPAERKMIRLRLLNEQHEAYANTDISYLTGILENLVANALKFSPAGKTVWVIVQTKESALQIIVADEGPGIPLTEQPLLFKRFVSLSPKPTADESSAGLGLSIAKDYADQIGATLQYEHRPEAGATFVLRLPLQSQLITQAS</sequence>
<dbReference type="InterPro" id="IPR000014">
    <property type="entry name" value="PAS"/>
</dbReference>
<evidence type="ECO:0000256" key="3">
    <source>
        <dbReference type="ARBA" id="ARBA00022553"/>
    </source>
</evidence>
<dbReference type="SUPFAM" id="SSF55785">
    <property type="entry name" value="PYP-like sensor domain (PAS domain)"/>
    <property type="match status" value="1"/>
</dbReference>
<dbReference type="Pfam" id="PF02518">
    <property type="entry name" value="HATPase_c"/>
    <property type="match status" value="1"/>
</dbReference>
<evidence type="ECO:0000259" key="6">
    <source>
        <dbReference type="PROSITE" id="PS50113"/>
    </source>
</evidence>
<dbReference type="PROSITE" id="PS50113">
    <property type="entry name" value="PAC"/>
    <property type="match status" value="1"/>
</dbReference>